<organism evidence="1 2">
    <name type="scientific">Ogataea philodendri</name>
    <dbReference type="NCBI Taxonomy" id="1378263"/>
    <lineage>
        <taxon>Eukaryota</taxon>
        <taxon>Fungi</taxon>
        <taxon>Dikarya</taxon>
        <taxon>Ascomycota</taxon>
        <taxon>Saccharomycotina</taxon>
        <taxon>Pichiomycetes</taxon>
        <taxon>Pichiales</taxon>
        <taxon>Pichiaceae</taxon>
        <taxon>Ogataea</taxon>
    </lineage>
</organism>
<sequence>MLPLFLNMDFPDNICRSIVAQLDTNSLISLAATCRGFYWPAMQQLYRSLLLVDTRLNRVGDSDFTILSTNKFEQFTETLINNTNLVGLIQRFVVCSHSNNVEGLDFLVGLLVEYKLRNNSVPLLGLKEFKILNETTPYKFLFLNKEYVRSKKLKKGSVLLYENDEDEFTEYSNFKTSNTVVSLESYQLVNLVEFNDISSDTREICINTSNRYQDEGFVKTDRMCRIFNGLESLEILNPDATNTLFTQLKDQKVHLHSLTRLSLNMTDLKPLTAVMSCVRLENLESFELKFKQTSISHESDAANQKLLECIRGSFQNLKRLSLIHLNSNNLLKNQSLGSQLLLSDASLSYCIMENLALFNSTISYLNISMNNFAYLPPVSTDYRNMMTHFVVDETYLETRARQFSNLLRFQHLQTLVIPDYFYNWKPFIRLEETVKQRSGGISSKTLYSGCTCQKCSQTQQLLGRYSEKLNFNDNSAYSIYNFLVGLLHSRMTSFETSSGLDILKYPFLDPVEISHYGYLDLDICGFTQLILDNLQSDLCFFASHFPHLHTLCLGGIRLSIDRSDTDFRFAAIDDNWTSLVRRSTA</sequence>
<proteinExistence type="predicted"/>
<dbReference type="AlphaFoldDB" id="A0A9P8PAV9"/>
<accession>A0A9P8PAV9</accession>
<gene>
    <name evidence="1" type="ORF">OGAPHI_002558</name>
</gene>
<dbReference type="Proteomes" id="UP000769157">
    <property type="component" value="Unassembled WGS sequence"/>
</dbReference>
<dbReference type="EMBL" id="JAEUBE010000158">
    <property type="protein sequence ID" value="KAH3668803.1"/>
    <property type="molecule type" value="Genomic_DNA"/>
</dbReference>
<reference evidence="1" key="1">
    <citation type="journal article" date="2021" name="Open Biol.">
        <title>Shared evolutionary footprints suggest mitochondrial oxidative damage underlies multiple complex I losses in fungi.</title>
        <authorList>
            <person name="Schikora-Tamarit M.A."/>
            <person name="Marcet-Houben M."/>
            <person name="Nosek J."/>
            <person name="Gabaldon T."/>
        </authorList>
    </citation>
    <scope>NUCLEOTIDE SEQUENCE</scope>
    <source>
        <strain evidence="1">CBS6075</strain>
    </source>
</reference>
<comment type="caution">
    <text evidence="1">The sequence shown here is derived from an EMBL/GenBank/DDBJ whole genome shotgun (WGS) entry which is preliminary data.</text>
</comment>
<protein>
    <recommendedName>
        <fullName evidence="3">F-box domain-containing protein</fullName>
    </recommendedName>
</protein>
<dbReference type="OrthoDB" id="2564148at2759"/>
<evidence type="ECO:0000313" key="2">
    <source>
        <dbReference type="Proteomes" id="UP000769157"/>
    </source>
</evidence>
<keyword evidence="2" id="KW-1185">Reference proteome</keyword>
<dbReference type="SUPFAM" id="SSF52058">
    <property type="entry name" value="L domain-like"/>
    <property type="match status" value="1"/>
</dbReference>
<evidence type="ECO:0000313" key="1">
    <source>
        <dbReference type="EMBL" id="KAH3668803.1"/>
    </source>
</evidence>
<dbReference type="RefSeq" id="XP_046063217.1">
    <property type="nucleotide sequence ID" value="XM_046203441.1"/>
</dbReference>
<evidence type="ECO:0008006" key="3">
    <source>
        <dbReference type="Google" id="ProtNLM"/>
    </source>
</evidence>
<name>A0A9P8PAV9_9ASCO</name>
<dbReference type="GeneID" id="70234525"/>
<reference evidence="1" key="2">
    <citation type="submission" date="2021-01" db="EMBL/GenBank/DDBJ databases">
        <authorList>
            <person name="Schikora-Tamarit M.A."/>
        </authorList>
    </citation>
    <scope>NUCLEOTIDE SEQUENCE</scope>
    <source>
        <strain evidence="1">CBS6075</strain>
    </source>
</reference>